<gene>
    <name evidence="10" type="primary">hyuA</name>
    <name evidence="10" type="ORF">GCM10010978_30890</name>
</gene>
<reference evidence="10" key="2">
    <citation type="submission" date="2020-09" db="EMBL/GenBank/DDBJ databases">
        <authorList>
            <person name="Sun Q."/>
            <person name="Zhou Y."/>
        </authorList>
    </citation>
    <scope>NUCLEOTIDE SEQUENCE</scope>
    <source>
        <strain evidence="10">CGMCC 1.12360</strain>
    </source>
</reference>
<comment type="function">
    <text evidence="6">Catalyzes the stereospecific hydrolysis of the cyclic amide bond of D-hydantoin derivatives.</text>
</comment>
<dbReference type="GO" id="GO:0005829">
    <property type="term" value="C:cytosol"/>
    <property type="evidence" value="ECO:0007669"/>
    <property type="project" value="TreeGrafter"/>
</dbReference>
<dbReference type="InterPro" id="IPR011778">
    <property type="entry name" value="Hydantoinase/dihydroPyrase"/>
</dbReference>
<feature type="modified residue" description="N6-carboxylysine" evidence="8">
    <location>
        <position position="148"/>
    </location>
</feature>
<dbReference type="AlphaFoldDB" id="A0A8J2XAC7"/>
<dbReference type="InterPro" id="IPR032466">
    <property type="entry name" value="Metal_Hydrolase"/>
</dbReference>
<evidence type="ECO:0000259" key="9">
    <source>
        <dbReference type="Pfam" id="PF01979"/>
    </source>
</evidence>
<evidence type="ECO:0000256" key="3">
    <source>
        <dbReference type="ARBA" id="ARBA00022553"/>
    </source>
</evidence>
<dbReference type="EMBL" id="BMEV01000088">
    <property type="protein sequence ID" value="GFZ89284.1"/>
    <property type="molecule type" value="Genomic_DNA"/>
</dbReference>
<dbReference type="SUPFAM" id="SSF51338">
    <property type="entry name" value="Composite domain of metallo-dependent hydrolases"/>
    <property type="match status" value="1"/>
</dbReference>
<organism evidence="10 11">
    <name type="scientific">Compostibacillus humi</name>
    <dbReference type="NCBI Taxonomy" id="1245525"/>
    <lineage>
        <taxon>Bacteria</taxon>
        <taxon>Bacillati</taxon>
        <taxon>Bacillota</taxon>
        <taxon>Bacilli</taxon>
        <taxon>Bacillales</taxon>
        <taxon>Bacillaceae</taxon>
        <taxon>Compostibacillus</taxon>
    </lineage>
</organism>
<protein>
    <recommendedName>
        <fullName evidence="7">D-hydantoinase</fullName>
    </recommendedName>
</protein>
<name>A0A8J2XAC7_9BACI</name>
<keyword evidence="4" id="KW-0479">Metal-binding</keyword>
<keyword evidence="3" id="KW-0597">Phosphoprotein</keyword>
<dbReference type="NCBIfam" id="TIGR02033">
    <property type="entry name" value="D-hydantoinase"/>
    <property type="match status" value="1"/>
</dbReference>
<dbReference type="RefSeq" id="WP_188393301.1">
    <property type="nucleotide sequence ID" value="NZ_BMEV01000088.1"/>
</dbReference>
<evidence type="ECO:0000256" key="5">
    <source>
        <dbReference type="ARBA" id="ARBA00022801"/>
    </source>
</evidence>
<evidence type="ECO:0000256" key="4">
    <source>
        <dbReference type="ARBA" id="ARBA00022723"/>
    </source>
</evidence>
<dbReference type="CDD" id="cd01314">
    <property type="entry name" value="D-HYD"/>
    <property type="match status" value="1"/>
</dbReference>
<comment type="caution">
    <text evidence="10">The sequence shown here is derived from an EMBL/GenBank/DDBJ whole genome shotgun (WGS) entry which is preliminary data.</text>
</comment>
<comment type="similarity">
    <text evidence="2">Belongs to the metallo-dependent hydrolases superfamily. Hydantoinase/dihydropyrimidinase family.</text>
</comment>
<sequence length="472" mass="52009">MSLLIKNGTIVTAVDEFVGDIFIENGKIAAVGENLPQHADEVVDASGKYVLPGGVDQHVHYSFDYKGERVRGFETSNAAIVGGTTTVIEFVNQEQGKGMAETIEKYDREEFSKLAMVDYSFHGVVCDPSDELFAEIPTLPSKGISTIKLFMAYKGLPFHSDDEAVFKALMAAKDAGVTVMVHAENADVIDYLQKEYLRKGETGPYSHALSRPPLVEVEATQRAIYLAAMADAPIYIVHVTAKGAMEAIRNAHNEGLPVYGETCTHYLVLDKEALAKPNFEGAKYVCSPALRTEEHRESLWQAINHGWLNAVSSDHCGFNWEKQKHMGKDDFTNIPNGSPGVQDRLAILWTYGVNRGKISRQRLVDLFATTPAKINGLDHRKGHIGVGYDADIVLYDPKPTSIISNKNSLHGVDFNIYEGMVQEGKVDKVFLRGKLMVDNGEFIGKMGDGEFIPANAFGLCYQERKEKQAVGV</sequence>
<dbReference type="Pfam" id="PF01979">
    <property type="entry name" value="Amidohydro_1"/>
    <property type="match status" value="1"/>
</dbReference>
<accession>A0A8J2XAC7</accession>
<dbReference type="PANTHER" id="PTHR11647">
    <property type="entry name" value="HYDRANTOINASE/DIHYDROPYRIMIDINASE FAMILY MEMBER"/>
    <property type="match status" value="1"/>
</dbReference>
<dbReference type="InterPro" id="IPR011059">
    <property type="entry name" value="Metal-dep_hydrolase_composite"/>
</dbReference>
<keyword evidence="11" id="KW-1185">Reference proteome</keyword>
<dbReference type="GO" id="GO:0016812">
    <property type="term" value="F:hydrolase activity, acting on carbon-nitrogen (but not peptide) bonds, in cyclic amides"/>
    <property type="evidence" value="ECO:0007669"/>
    <property type="project" value="TreeGrafter"/>
</dbReference>
<evidence type="ECO:0000256" key="2">
    <source>
        <dbReference type="ARBA" id="ARBA00008829"/>
    </source>
</evidence>
<dbReference type="GO" id="GO:0046872">
    <property type="term" value="F:metal ion binding"/>
    <property type="evidence" value="ECO:0007669"/>
    <property type="project" value="UniProtKB-KW"/>
</dbReference>
<dbReference type="Gene3D" id="2.30.40.10">
    <property type="entry name" value="Urease, subunit C, domain 1"/>
    <property type="match status" value="1"/>
</dbReference>
<feature type="domain" description="Amidohydrolase-related" evidence="9">
    <location>
        <begin position="49"/>
        <end position="435"/>
    </location>
</feature>
<keyword evidence="5" id="KW-0378">Hydrolase</keyword>
<proteinExistence type="inferred from homology"/>
<dbReference type="Proteomes" id="UP000602050">
    <property type="component" value="Unassembled WGS sequence"/>
</dbReference>
<reference evidence="10" key="1">
    <citation type="journal article" date="2014" name="Int. J. Syst. Evol. Microbiol.">
        <title>Complete genome sequence of Corynebacterium casei LMG S-19264T (=DSM 44701T), isolated from a smear-ripened cheese.</title>
        <authorList>
            <consortium name="US DOE Joint Genome Institute (JGI-PGF)"/>
            <person name="Walter F."/>
            <person name="Albersmeier A."/>
            <person name="Kalinowski J."/>
            <person name="Ruckert C."/>
        </authorList>
    </citation>
    <scope>NUCLEOTIDE SEQUENCE</scope>
    <source>
        <strain evidence="10">CGMCC 1.12360</strain>
    </source>
</reference>
<evidence type="ECO:0000256" key="8">
    <source>
        <dbReference type="PIRSR" id="PIRSR611778-50"/>
    </source>
</evidence>
<evidence type="ECO:0000313" key="11">
    <source>
        <dbReference type="Proteomes" id="UP000602050"/>
    </source>
</evidence>
<comment type="cofactor">
    <cofactor evidence="1">
        <name>Zn(2+)</name>
        <dbReference type="ChEBI" id="CHEBI:29105"/>
    </cofactor>
</comment>
<evidence type="ECO:0000256" key="7">
    <source>
        <dbReference type="ARBA" id="ARBA00068457"/>
    </source>
</evidence>
<dbReference type="PANTHER" id="PTHR11647:SF1">
    <property type="entry name" value="COLLAPSIN RESPONSE MEDIATOR PROTEIN"/>
    <property type="match status" value="1"/>
</dbReference>
<dbReference type="InterPro" id="IPR050378">
    <property type="entry name" value="Metallo-dep_Hydrolases_sf"/>
</dbReference>
<dbReference type="Gene3D" id="3.20.20.140">
    <property type="entry name" value="Metal-dependent hydrolases"/>
    <property type="match status" value="1"/>
</dbReference>
<comment type="PTM">
    <text evidence="8">Carbamylation allows a single lysine to coordinate two divalent metal cations.</text>
</comment>
<evidence type="ECO:0000313" key="10">
    <source>
        <dbReference type="EMBL" id="GFZ89284.1"/>
    </source>
</evidence>
<evidence type="ECO:0000256" key="1">
    <source>
        <dbReference type="ARBA" id="ARBA00001947"/>
    </source>
</evidence>
<evidence type="ECO:0000256" key="6">
    <source>
        <dbReference type="ARBA" id="ARBA00055040"/>
    </source>
</evidence>
<dbReference type="SUPFAM" id="SSF51556">
    <property type="entry name" value="Metallo-dependent hydrolases"/>
    <property type="match status" value="1"/>
</dbReference>
<dbReference type="InterPro" id="IPR006680">
    <property type="entry name" value="Amidohydro-rel"/>
</dbReference>
<dbReference type="FunFam" id="3.20.20.140:FF:000217">
    <property type="entry name" value="Dihydropyrimidinase-related protein 1"/>
    <property type="match status" value="1"/>
</dbReference>